<dbReference type="OMA" id="AMHLCHH"/>
<dbReference type="EC" id="3.5.1.114" evidence="9"/>
<dbReference type="PIRSF" id="PIRSF018001">
    <property type="entry name" value="Aspartoacylase"/>
    <property type="match status" value="1"/>
</dbReference>
<dbReference type="RefSeq" id="XP_007425197.1">
    <property type="nucleotide sequence ID" value="XM_007425135.3"/>
</dbReference>
<evidence type="ECO:0000256" key="14">
    <source>
        <dbReference type="PIRSR" id="PIRSR018001-3"/>
    </source>
</evidence>
<evidence type="ECO:0000313" key="18">
    <source>
        <dbReference type="RefSeq" id="XP_007425197.1"/>
    </source>
</evidence>
<dbReference type="InterPro" id="IPR055438">
    <property type="entry name" value="AstE_AspA_cat"/>
</dbReference>
<evidence type="ECO:0000256" key="1">
    <source>
        <dbReference type="ARBA" id="ARBA00004496"/>
    </source>
</evidence>
<dbReference type="AlphaFoldDB" id="A0A9F2KUW3"/>
<name>A0A9F2KUW3_PYTBI</name>
<dbReference type="Pfam" id="PF24827">
    <property type="entry name" value="AstE_AspA_cat"/>
    <property type="match status" value="1"/>
</dbReference>
<gene>
    <name evidence="18" type="primary">ACY3</name>
</gene>
<keyword evidence="7 14" id="KW-0862">Zinc</keyword>
<evidence type="ECO:0000256" key="8">
    <source>
        <dbReference type="ARBA" id="ARBA00023136"/>
    </source>
</evidence>
<dbReference type="CDD" id="cd06909">
    <property type="entry name" value="M14_ASPA"/>
    <property type="match status" value="1"/>
</dbReference>
<dbReference type="Gene3D" id="3.40.630.10">
    <property type="entry name" value="Zn peptidases"/>
    <property type="match status" value="1"/>
</dbReference>
<evidence type="ECO:0000259" key="16">
    <source>
        <dbReference type="Pfam" id="PF24827"/>
    </source>
</evidence>
<dbReference type="GO" id="GO:0016788">
    <property type="term" value="F:hydrolase activity, acting on ester bonds"/>
    <property type="evidence" value="ECO:0007669"/>
    <property type="project" value="InterPro"/>
</dbReference>
<feature type="binding site" evidence="14">
    <location>
        <position position="32"/>
    </location>
    <ligand>
        <name>Zn(2+)</name>
        <dbReference type="ChEBI" id="CHEBI:29105"/>
    </ligand>
</feature>
<dbReference type="NCBIfam" id="NF002601">
    <property type="entry name" value="PRK02259.1"/>
    <property type="match status" value="1"/>
</dbReference>
<dbReference type="InterPro" id="IPR050178">
    <property type="entry name" value="AspA/AstE_fam"/>
</dbReference>
<keyword evidence="6" id="KW-0378">Hydrolase</keyword>
<evidence type="ECO:0000256" key="10">
    <source>
        <dbReference type="ARBA" id="ARBA00037831"/>
    </source>
</evidence>
<keyword evidence="5 14" id="KW-0479">Metal-binding</keyword>
<accession>A0A9F2KUW3</accession>
<dbReference type="Proteomes" id="UP000695026">
    <property type="component" value="Unplaced"/>
</dbReference>
<dbReference type="Pfam" id="PF04952">
    <property type="entry name" value="AstE_AspA_hybrid"/>
    <property type="match status" value="1"/>
</dbReference>
<evidence type="ECO:0000256" key="2">
    <source>
        <dbReference type="ARBA" id="ARBA00006173"/>
    </source>
</evidence>
<keyword evidence="4" id="KW-0963">Cytoplasm</keyword>
<keyword evidence="3" id="KW-1003">Cell membrane</keyword>
<proteinExistence type="inferred from homology"/>
<dbReference type="SUPFAM" id="SSF53187">
    <property type="entry name" value="Zn-dependent exopeptidases"/>
    <property type="match status" value="1"/>
</dbReference>
<dbReference type="GeneID" id="103058598"/>
<dbReference type="PANTHER" id="PTHR15162">
    <property type="entry name" value="ASPARTOACYLASE"/>
    <property type="match status" value="1"/>
</dbReference>
<evidence type="ECO:0000313" key="17">
    <source>
        <dbReference type="Proteomes" id="UP000695026"/>
    </source>
</evidence>
<comment type="catalytic activity">
    <reaction evidence="12">
        <text>an N-acyl-aromatic L-alpha-amino acid + H2O = an aromatic L-alpha-amino acid + a carboxylate</text>
        <dbReference type="Rhea" id="RHEA:54184"/>
        <dbReference type="ChEBI" id="CHEBI:15377"/>
        <dbReference type="ChEBI" id="CHEBI:29067"/>
        <dbReference type="ChEBI" id="CHEBI:84824"/>
        <dbReference type="ChEBI" id="CHEBI:138093"/>
        <dbReference type="EC" id="3.5.1.114"/>
    </reaction>
</comment>
<comment type="cofactor">
    <cofactor evidence="14">
        <name>Zn(2+)</name>
        <dbReference type="ChEBI" id="CHEBI:29105"/>
    </cofactor>
    <text evidence="14">Binds 1 zinc ion per subunit.</text>
</comment>
<feature type="binding site" evidence="14">
    <location>
        <position position="29"/>
    </location>
    <ligand>
        <name>Zn(2+)</name>
        <dbReference type="ChEBI" id="CHEBI:29105"/>
    </ligand>
</feature>
<evidence type="ECO:0000256" key="7">
    <source>
        <dbReference type="ARBA" id="ARBA00022833"/>
    </source>
</evidence>
<dbReference type="InterPro" id="IPR016708">
    <property type="entry name" value="Aspartoacylase"/>
</dbReference>
<keyword evidence="8" id="KW-0472">Membrane</keyword>
<evidence type="ECO:0000256" key="5">
    <source>
        <dbReference type="ARBA" id="ARBA00022723"/>
    </source>
</evidence>
<dbReference type="GO" id="GO:0046872">
    <property type="term" value="F:metal ion binding"/>
    <property type="evidence" value="ECO:0007669"/>
    <property type="project" value="UniProtKB-KW"/>
</dbReference>
<evidence type="ECO:0000256" key="12">
    <source>
        <dbReference type="ARBA" id="ARBA00049326"/>
    </source>
</evidence>
<reference evidence="18" key="1">
    <citation type="submission" date="2025-08" db="UniProtKB">
        <authorList>
            <consortium name="RefSeq"/>
        </authorList>
    </citation>
    <scope>IDENTIFICATION</scope>
    <source>
        <tissue evidence="18">Liver</tissue>
    </source>
</reference>
<dbReference type="CTD" id="91703"/>
<evidence type="ECO:0000256" key="3">
    <source>
        <dbReference type="ARBA" id="ARBA00022475"/>
    </source>
</evidence>
<dbReference type="KEGG" id="pbi:103058598"/>
<organism evidence="17 18">
    <name type="scientific">Python bivittatus</name>
    <name type="common">Burmese python</name>
    <name type="synonym">Python molurus bivittatus</name>
    <dbReference type="NCBI Taxonomy" id="176946"/>
    <lineage>
        <taxon>Eukaryota</taxon>
        <taxon>Metazoa</taxon>
        <taxon>Chordata</taxon>
        <taxon>Craniata</taxon>
        <taxon>Vertebrata</taxon>
        <taxon>Euteleostomi</taxon>
        <taxon>Lepidosauria</taxon>
        <taxon>Squamata</taxon>
        <taxon>Bifurcata</taxon>
        <taxon>Unidentata</taxon>
        <taxon>Episquamata</taxon>
        <taxon>Toxicofera</taxon>
        <taxon>Serpentes</taxon>
        <taxon>Henophidia</taxon>
        <taxon>Pythonidae</taxon>
        <taxon>Python</taxon>
    </lineage>
</organism>
<comment type="subcellular location">
    <subcellularLocation>
        <location evidence="10">Apical cell membrane</location>
        <topology evidence="10">Peripheral membrane protein</topology>
    </subcellularLocation>
    <subcellularLocation>
        <location evidence="1">Cytoplasm</location>
    </subcellularLocation>
</comment>
<evidence type="ECO:0000259" key="15">
    <source>
        <dbReference type="Pfam" id="PF04952"/>
    </source>
</evidence>
<evidence type="ECO:0000256" key="6">
    <source>
        <dbReference type="ARBA" id="ARBA00022801"/>
    </source>
</evidence>
<protein>
    <recommendedName>
        <fullName evidence="9">N-acyl-aromatic-L-amino acid amidohydrolase</fullName>
        <ecNumber evidence="9">3.5.1.114</ecNumber>
    </recommendedName>
</protein>
<evidence type="ECO:0000256" key="13">
    <source>
        <dbReference type="PIRSR" id="PIRSR018001-1"/>
    </source>
</evidence>
<dbReference type="FunFam" id="2.20.25.160:FF:000001">
    <property type="entry name" value="Aspartoacylase"/>
    <property type="match status" value="1"/>
</dbReference>
<feature type="binding site" evidence="14">
    <location>
        <position position="124"/>
    </location>
    <ligand>
        <name>Zn(2+)</name>
        <dbReference type="ChEBI" id="CHEBI:29105"/>
    </ligand>
</feature>
<feature type="domain" description="Succinylglutamate desuccinylase/Aspartoacylase catalytic" evidence="16">
    <location>
        <begin position="19"/>
        <end position="214"/>
    </location>
</feature>
<dbReference type="Gene3D" id="2.20.25.160">
    <property type="match status" value="1"/>
</dbReference>
<dbReference type="FunFam" id="3.40.630.10:FF:000025">
    <property type="entry name" value="aspartoacylase"/>
    <property type="match status" value="1"/>
</dbReference>
<dbReference type="PANTHER" id="PTHR15162:SF5">
    <property type="entry name" value="N-ACYL-AROMATIC-L-AMINO ACID AMIDOHYDROLASE (CARBOXYLATE-FORMING)"/>
    <property type="match status" value="1"/>
</dbReference>
<dbReference type="GO" id="GO:0016324">
    <property type="term" value="C:apical plasma membrane"/>
    <property type="evidence" value="ECO:0007669"/>
    <property type="project" value="UniProtKB-SubCell"/>
</dbReference>
<comment type="catalytic activity">
    <reaction evidence="11">
        <text>an N-acetyl-L-cysteine-S-conjugate + H2O = an S-substituted L-cysteine + acetate</text>
        <dbReference type="Rhea" id="RHEA:36855"/>
        <dbReference type="ChEBI" id="CHEBI:15377"/>
        <dbReference type="ChEBI" id="CHEBI:30089"/>
        <dbReference type="ChEBI" id="CHEBI:58717"/>
        <dbReference type="ChEBI" id="CHEBI:58718"/>
        <dbReference type="EC" id="3.5.1.114"/>
    </reaction>
</comment>
<dbReference type="OrthoDB" id="8300214at2759"/>
<dbReference type="GO" id="GO:0005829">
    <property type="term" value="C:cytosol"/>
    <property type="evidence" value="ECO:0007669"/>
    <property type="project" value="TreeGrafter"/>
</dbReference>
<feature type="domain" description="AstE/AspA barrel-sandwich hybrid" evidence="15">
    <location>
        <begin position="227"/>
        <end position="308"/>
    </location>
</feature>
<evidence type="ECO:0000256" key="11">
    <source>
        <dbReference type="ARBA" id="ARBA00048435"/>
    </source>
</evidence>
<comment type="similarity">
    <text evidence="2">Belongs to the AspA/AstE family. Aspartoacylase subfamily.</text>
</comment>
<dbReference type="GO" id="GO:0004046">
    <property type="term" value="F:aminoacylase activity"/>
    <property type="evidence" value="ECO:0007669"/>
    <property type="project" value="TreeGrafter"/>
</dbReference>
<dbReference type="HAMAP" id="MF_00704">
    <property type="entry name" value="Aspartoacylase"/>
    <property type="match status" value="1"/>
</dbReference>
<evidence type="ECO:0000256" key="9">
    <source>
        <dbReference type="ARBA" id="ARBA00034807"/>
    </source>
</evidence>
<dbReference type="InterPro" id="IPR007036">
    <property type="entry name" value="Aste_AspA_hybrid_dom"/>
</dbReference>
<feature type="active site" description="Proton donor/acceptor" evidence="13">
    <location>
        <position position="186"/>
    </location>
</feature>
<sequence>MEQGLKPPVMSHPQYLPSLRRVAVCGGTHGNEMSGVYLVKHWLQDPSELQRSTFQVTPFVGNPRAVEQCVRYIGRDLNRTFAPAFLNTKASDSDLYEIQRAQEINQIFGPKGSSQAYDFMFDLHNTTANMGSCLLVNSESNLLSMHMCNYIQKHCTVRHCPILFCQPPGEEANFTMSVAKNGLALELGPQPQGVARADQLAKMRSIMACALDFIELFNKGTLFPAFEIEAYKVVRRTDFPRYPNGEISAVIHPNLQDKDFQPLKPGDPVFQTFDGEDILDDSDDTFFPVFINEAAYYEKKTAFCKTKKGTFAQPAIQKGF</sequence>
<evidence type="ECO:0000256" key="4">
    <source>
        <dbReference type="ARBA" id="ARBA00022490"/>
    </source>
</evidence>
<keyword evidence="17" id="KW-1185">Reference proteome</keyword>